<proteinExistence type="predicted"/>
<evidence type="ECO:0000313" key="2">
    <source>
        <dbReference type="Proteomes" id="UP001305414"/>
    </source>
</evidence>
<organism evidence="1 2">
    <name type="scientific">Xylaria bambusicola</name>
    <dbReference type="NCBI Taxonomy" id="326684"/>
    <lineage>
        <taxon>Eukaryota</taxon>
        <taxon>Fungi</taxon>
        <taxon>Dikarya</taxon>
        <taxon>Ascomycota</taxon>
        <taxon>Pezizomycotina</taxon>
        <taxon>Sordariomycetes</taxon>
        <taxon>Xylariomycetidae</taxon>
        <taxon>Xylariales</taxon>
        <taxon>Xylariaceae</taxon>
        <taxon>Xylaria</taxon>
    </lineage>
</organism>
<gene>
    <name evidence="1" type="ORF">RRF57_011134</name>
</gene>
<name>A0AAN7Z9X7_9PEZI</name>
<dbReference type="EMBL" id="JAWHQM010000052">
    <property type="protein sequence ID" value="KAK5635422.1"/>
    <property type="molecule type" value="Genomic_DNA"/>
</dbReference>
<evidence type="ECO:0000313" key="1">
    <source>
        <dbReference type="EMBL" id="KAK5635422.1"/>
    </source>
</evidence>
<protein>
    <submittedName>
        <fullName evidence="1">Uncharacterized protein</fullName>
    </submittedName>
</protein>
<reference evidence="1 2" key="1">
    <citation type="submission" date="2023-10" db="EMBL/GenBank/DDBJ databases">
        <title>Draft genome sequence of Xylaria bambusicola isolate GMP-LS, the root and basal stem rot pathogen of sugarcane in Indonesia.</title>
        <authorList>
            <person name="Selvaraj P."/>
            <person name="Muralishankar V."/>
            <person name="Muruganantham S."/>
            <person name="Sp S."/>
            <person name="Haryani S."/>
            <person name="Lau K.J.X."/>
            <person name="Naqvi N.I."/>
        </authorList>
    </citation>
    <scope>NUCLEOTIDE SEQUENCE [LARGE SCALE GENOMIC DNA]</scope>
    <source>
        <strain evidence="1">GMP-LS</strain>
    </source>
</reference>
<comment type="caution">
    <text evidence="1">The sequence shown here is derived from an EMBL/GenBank/DDBJ whole genome shotgun (WGS) entry which is preliminary data.</text>
</comment>
<dbReference type="AlphaFoldDB" id="A0AAN7Z9X7"/>
<accession>A0AAN7Z9X7</accession>
<keyword evidence="2" id="KW-1185">Reference proteome</keyword>
<sequence>MHEITKFPMVLEPRMLARSYKEAQLNRNLRPSQPKVKVSKYVVVMFISLQEMFLTVPNHGRSPDRVSITISLDHRRVEMLSCVFVPTLDLLSDRIPEAMLLRQHKSRKSRRKLRHYLVKFENILNKGWM</sequence>
<dbReference type="Proteomes" id="UP001305414">
    <property type="component" value="Unassembled WGS sequence"/>
</dbReference>